<reference evidence="3 4" key="1">
    <citation type="journal article" date="2014" name="Gene">
        <title>A comparative genomic analysis of the alkalitolerant soil bacterium Bacillus lehensis G1.</title>
        <authorList>
            <person name="Noor Y.M."/>
            <person name="Samsulrizal N.H."/>
            <person name="Jema'on N.A."/>
            <person name="Low K.O."/>
            <person name="Ramli A.N."/>
            <person name="Alias N.I."/>
            <person name="Damis S.I."/>
            <person name="Fuzi S.F."/>
            <person name="Isa M.N."/>
            <person name="Murad A.M."/>
            <person name="Raih M.F."/>
            <person name="Bakar F.D."/>
            <person name="Najimudin N."/>
            <person name="Mahadi N.M."/>
            <person name="Illias R.M."/>
        </authorList>
    </citation>
    <scope>NUCLEOTIDE SEQUENCE [LARGE SCALE GENOMIC DNA]</scope>
    <source>
        <strain evidence="3 4">G1</strain>
    </source>
</reference>
<dbReference type="SUPFAM" id="SSF55729">
    <property type="entry name" value="Acyl-CoA N-acyltransferases (Nat)"/>
    <property type="match status" value="1"/>
</dbReference>
<protein>
    <submittedName>
        <fullName evidence="3">N-acetyltransferase</fullName>
    </submittedName>
</protein>
<name>A0A060LZH3_9BACI</name>
<dbReference type="InterPro" id="IPR016181">
    <property type="entry name" value="Acyl_CoA_acyltransferase"/>
</dbReference>
<dbReference type="EMBL" id="CP003923">
    <property type="protein sequence ID" value="AIC93713.1"/>
    <property type="molecule type" value="Genomic_DNA"/>
</dbReference>
<dbReference type="Gene3D" id="3.40.630.30">
    <property type="match status" value="1"/>
</dbReference>
<dbReference type="PANTHER" id="PTHR13947:SF37">
    <property type="entry name" value="LD18367P"/>
    <property type="match status" value="1"/>
</dbReference>
<proteinExistence type="predicted"/>
<dbReference type="Pfam" id="PF00583">
    <property type="entry name" value="Acetyltransf_1"/>
    <property type="match status" value="1"/>
</dbReference>
<dbReference type="eggNOG" id="COG0456">
    <property type="taxonomic scope" value="Bacteria"/>
</dbReference>
<evidence type="ECO:0000256" key="1">
    <source>
        <dbReference type="ARBA" id="ARBA00022679"/>
    </source>
</evidence>
<feature type="domain" description="N-acetyltransferase" evidence="2">
    <location>
        <begin position="1"/>
        <end position="157"/>
    </location>
</feature>
<dbReference type="Proteomes" id="UP000027142">
    <property type="component" value="Chromosome"/>
</dbReference>
<dbReference type="KEGG" id="ble:BleG1_1110"/>
<dbReference type="InterPro" id="IPR050769">
    <property type="entry name" value="NAT_camello-type"/>
</dbReference>
<dbReference type="CDD" id="cd04301">
    <property type="entry name" value="NAT_SF"/>
    <property type="match status" value="1"/>
</dbReference>
<dbReference type="OrthoDB" id="5419426at2"/>
<keyword evidence="1 3" id="KW-0808">Transferase</keyword>
<accession>A0A060LZH3</accession>
<organism evidence="3 4">
    <name type="scientific">Shouchella lehensis G1</name>
    <dbReference type="NCBI Taxonomy" id="1246626"/>
    <lineage>
        <taxon>Bacteria</taxon>
        <taxon>Bacillati</taxon>
        <taxon>Bacillota</taxon>
        <taxon>Bacilli</taxon>
        <taxon>Bacillales</taxon>
        <taxon>Bacillaceae</taxon>
        <taxon>Shouchella</taxon>
    </lineage>
</organism>
<dbReference type="RefSeq" id="WP_038478147.1">
    <property type="nucleotide sequence ID" value="NZ_CP003923.1"/>
</dbReference>
<dbReference type="HOGENOM" id="CLU_013985_11_2_9"/>
<dbReference type="STRING" id="1246626.BleG1_1110"/>
<dbReference type="InterPro" id="IPR000182">
    <property type="entry name" value="GNAT_dom"/>
</dbReference>
<dbReference type="PROSITE" id="PS51186">
    <property type="entry name" value="GNAT"/>
    <property type="match status" value="1"/>
</dbReference>
<dbReference type="PATRIC" id="fig|1246626.3.peg.1114"/>
<evidence type="ECO:0000313" key="3">
    <source>
        <dbReference type="EMBL" id="AIC93713.1"/>
    </source>
</evidence>
<sequence>MIIREIQEQDNHEVEQLIRTCLIEFGANKPGTAWSDPDLSRFYDLYQKDRTHYWVAVHAGRIIAGVGIGDIPGFPNICELQKMYALQEARGTGIAEELLEVSLAFAKQYYEACYLETIHTMHAANRFYQKHGFQKLDEPLLQTEHFSCDTWYMKALQ</sequence>
<gene>
    <name evidence="3" type="ORF">BleG1_1110</name>
</gene>
<dbReference type="AlphaFoldDB" id="A0A060LZH3"/>
<evidence type="ECO:0000259" key="2">
    <source>
        <dbReference type="PROSITE" id="PS51186"/>
    </source>
</evidence>
<evidence type="ECO:0000313" key="4">
    <source>
        <dbReference type="Proteomes" id="UP000027142"/>
    </source>
</evidence>
<keyword evidence="4" id="KW-1185">Reference proteome</keyword>
<dbReference type="PANTHER" id="PTHR13947">
    <property type="entry name" value="GNAT FAMILY N-ACETYLTRANSFERASE"/>
    <property type="match status" value="1"/>
</dbReference>
<dbReference type="GO" id="GO:0008080">
    <property type="term" value="F:N-acetyltransferase activity"/>
    <property type="evidence" value="ECO:0007669"/>
    <property type="project" value="InterPro"/>
</dbReference>